<feature type="transmembrane region" description="Helical" evidence="7">
    <location>
        <begin position="216"/>
        <end position="234"/>
    </location>
</feature>
<dbReference type="Pfam" id="PF13886">
    <property type="entry name" value="TM7S3_TM198"/>
    <property type="match status" value="2"/>
</dbReference>
<dbReference type="STRING" id="74557.A0A1V9Y8Z4"/>
<feature type="transmembrane region" description="Helical" evidence="7">
    <location>
        <begin position="331"/>
        <end position="349"/>
    </location>
</feature>
<keyword evidence="10" id="KW-1185">Reference proteome</keyword>
<gene>
    <name evidence="9" type="ORF">THRCLA_11047</name>
</gene>
<dbReference type="InterPro" id="IPR040236">
    <property type="entry name" value="TMEM198"/>
</dbReference>
<evidence type="ECO:0000256" key="7">
    <source>
        <dbReference type="SAM" id="Phobius"/>
    </source>
</evidence>
<proteinExistence type="inferred from homology"/>
<evidence type="ECO:0000256" key="5">
    <source>
        <dbReference type="ARBA" id="ARBA00023136"/>
    </source>
</evidence>
<evidence type="ECO:0000256" key="6">
    <source>
        <dbReference type="ARBA" id="ARBA00049737"/>
    </source>
</evidence>
<dbReference type="Proteomes" id="UP000243217">
    <property type="component" value="Unassembled WGS sequence"/>
</dbReference>
<feature type="transmembrane region" description="Helical" evidence="7">
    <location>
        <begin position="302"/>
        <end position="325"/>
    </location>
</feature>
<feature type="transmembrane region" description="Helical" evidence="7">
    <location>
        <begin position="76"/>
        <end position="96"/>
    </location>
</feature>
<evidence type="ECO:0000256" key="2">
    <source>
        <dbReference type="ARBA" id="ARBA00006244"/>
    </source>
</evidence>
<evidence type="ECO:0000256" key="1">
    <source>
        <dbReference type="ARBA" id="ARBA00004141"/>
    </source>
</evidence>
<accession>A0A1V9Y8Z4</accession>
<comment type="similarity">
    <text evidence="2">Belongs to the TMEM198 family.</text>
</comment>
<feature type="transmembrane region" description="Helical" evidence="7">
    <location>
        <begin position="50"/>
        <end position="70"/>
    </location>
</feature>
<evidence type="ECO:0000256" key="4">
    <source>
        <dbReference type="ARBA" id="ARBA00022989"/>
    </source>
</evidence>
<feature type="transmembrane region" description="Helical" evidence="7">
    <location>
        <begin position="168"/>
        <end position="187"/>
    </location>
</feature>
<protein>
    <recommendedName>
        <fullName evidence="6">Transmembrane protein 198</fullName>
    </recommendedName>
</protein>
<dbReference type="GO" id="GO:0005886">
    <property type="term" value="C:plasma membrane"/>
    <property type="evidence" value="ECO:0007669"/>
    <property type="project" value="TreeGrafter"/>
</dbReference>
<evidence type="ECO:0000313" key="10">
    <source>
        <dbReference type="Proteomes" id="UP000243217"/>
    </source>
</evidence>
<keyword evidence="4 7" id="KW-1133">Transmembrane helix</keyword>
<feature type="transmembrane region" description="Helical" evidence="7">
    <location>
        <begin position="103"/>
        <end position="122"/>
    </location>
</feature>
<reference evidence="9 10" key="1">
    <citation type="journal article" date="2014" name="Genome Biol. Evol.">
        <title>The secreted proteins of Achlya hypogyna and Thraustotheca clavata identify the ancestral oomycete secretome and reveal gene acquisitions by horizontal gene transfer.</title>
        <authorList>
            <person name="Misner I."/>
            <person name="Blouin N."/>
            <person name="Leonard G."/>
            <person name="Richards T.A."/>
            <person name="Lane C.E."/>
        </authorList>
    </citation>
    <scope>NUCLEOTIDE SEQUENCE [LARGE SCALE GENOMIC DNA]</scope>
    <source>
        <strain evidence="9 10">ATCC 34112</strain>
    </source>
</reference>
<feature type="transmembrane region" description="Helical" evidence="7">
    <location>
        <begin position="26"/>
        <end position="43"/>
    </location>
</feature>
<comment type="subcellular location">
    <subcellularLocation>
        <location evidence="1">Membrane</location>
        <topology evidence="1">Multi-pass membrane protein</topology>
    </subcellularLocation>
</comment>
<comment type="caution">
    <text evidence="9">The sequence shown here is derived from an EMBL/GenBank/DDBJ whole genome shotgun (WGS) entry which is preliminary data.</text>
</comment>
<sequence length="453" mass="50692">MIGIAIIQLTTGLVSAFYGYRLLRPSTFLVGYFFGGLIAYEVIEYPLRQALFWLVINICGLVLGSILYWLQPLGMFAIGSMCGIMAGYLISYSLGFDYYMLPIPLFIMWGVGILFGILAVVFKHRFLTFSFSWIGSQCIFSSIGNFAGKYPEPYRVEEGRPLITPPAWWYYLTGIVLLCGLGIQVQFQDFELVGDYEDSQVYDILHWNSDEYESELGIGPKIIASLAIALGWFVTTAPVQTKYYRLCNVVAGCTIGSVVFFIAASSLFSKSDSINTLCWSTFIFGGLLVGAFSWWLDWLGYFCAGVLSGVLIAAIIQISFGYLIYPSNPHSVLILLASVLGLFIGLTGVKLQRPSLKFTSASYGAIMTVWGIGFFVGGYPNAVYLDRFSSDYNNDPFPTRWWYYLGGTVLFFFMGLYCQHYLAKKIKESDENSVDDNYSFAAMRYQAGPVHYA</sequence>
<feature type="transmembrane region" description="Helical" evidence="7">
    <location>
        <begin position="401"/>
        <end position="418"/>
    </location>
</feature>
<dbReference type="EMBL" id="JNBS01004825">
    <property type="protein sequence ID" value="OQR82202.1"/>
    <property type="molecule type" value="Genomic_DNA"/>
</dbReference>
<keyword evidence="5 7" id="KW-0472">Membrane</keyword>
<feature type="domain" description="TM7S3/TM198-like" evidence="8">
    <location>
        <begin position="6"/>
        <end position="187"/>
    </location>
</feature>
<dbReference type="AlphaFoldDB" id="A0A1V9Y8Z4"/>
<organism evidence="9 10">
    <name type="scientific">Thraustotheca clavata</name>
    <dbReference type="NCBI Taxonomy" id="74557"/>
    <lineage>
        <taxon>Eukaryota</taxon>
        <taxon>Sar</taxon>
        <taxon>Stramenopiles</taxon>
        <taxon>Oomycota</taxon>
        <taxon>Saprolegniomycetes</taxon>
        <taxon>Saprolegniales</taxon>
        <taxon>Achlyaceae</taxon>
        <taxon>Thraustotheca</taxon>
    </lineage>
</organism>
<dbReference type="InterPro" id="IPR025256">
    <property type="entry name" value="TM7S3/TM198-like_dom"/>
</dbReference>
<keyword evidence="3 7" id="KW-0812">Transmembrane</keyword>
<dbReference type="PANTHER" id="PTHR31247">
    <property type="entry name" value="TRANSMEMBRANE PROTEIN 198 FAMILY MEMBER"/>
    <property type="match status" value="1"/>
</dbReference>
<feature type="transmembrane region" description="Helical" evidence="7">
    <location>
        <begin position="274"/>
        <end position="295"/>
    </location>
</feature>
<evidence type="ECO:0000313" key="9">
    <source>
        <dbReference type="EMBL" id="OQR82202.1"/>
    </source>
</evidence>
<feature type="transmembrane region" description="Helical" evidence="7">
    <location>
        <begin position="361"/>
        <end position="381"/>
    </location>
</feature>
<evidence type="ECO:0000259" key="8">
    <source>
        <dbReference type="Pfam" id="PF13886"/>
    </source>
</evidence>
<evidence type="ECO:0000256" key="3">
    <source>
        <dbReference type="ARBA" id="ARBA00022692"/>
    </source>
</evidence>
<name>A0A1V9Y8Z4_9STRA</name>
<dbReference type="PANTHER" id="PTHR31247:SF5">
    <property type="entry name" value="DUF4203 DOMAIN-CONTAINING PROTEIN"/>
    <property type="match status" value="1"/>
</dbReference>
<feature type="domain" description="TM7S3/TM198-like" evidence="8">
    <location>
        <begin position="242"/>
        <end position="420"/>
    </location>
</feature>
<feature type="transmembrane region" description="Helical" evidence="7">
    <location>
        <begin position="246"/>
        <end position="268"/>
    </location>
</feature>
<dbReference type="OrthoDB" id="115781at2759"/>